<accession>A0A8H7UUG4</accession>
<reference evidence="3" key="1">
    <citation type="submission" date="2020-12" db="EMBL/GenBank/DDBJ databases">
        <title>Metabolic potential, ecology and presence of endohyphal bacteria is reflected in genomic diversity of Mucoromycotina.</title>
        <authorList>
            <person name="Muszewska A."/>
            <person name="Okrasinska A."/>
            <person name="Steczkiewicz K."/>
            <person name="Drgas O."/>
            <person name="Orlowska M."/>
            <person name="Perlinska-Lenart U."/>
            <person name="Aleksandrzak-Piekarczyk T."/>
            <person name="Szatraj K."/>
            <person name="Zielenkiewicz U."/>
            <person name="Pilsyk S."/>
            <person name="Malc E."/>
            <person name="Mieczkowski P."/>
            <person name="Kruszewska J.S."/>
            <person name="Biernat P."/>
            <person name="Pawlowska J."/>
        </authorList>
    </citation>
    <scope>NUCLEOTIDE SEQUENCE</scope>
    <source>
        <strain evidence="3">WA0000017839</strain>
    </source>
</reference>
<dbReference type="InterPro" id="IPR045358">
    <property type="entry name" value="Ty3_capsid"/>
</dbReference>
<dbReference type="PANTHER" id="PTHR15503:SF22">
    <property type="entry name" value="TRANSPOSON TY3-I GAG POLYPROTEIN"/>
    <property type="match status" value="1"/>
</dbReference>
<protein>
    <recommendedName>
        <fullName evidence="2">Ty3 transposon capsid-like protein domain-containing protein</fullName>
    </recommendedName>
</protein>
<evidence type="ECO:0000256" key="1">
    <source>
        <dbReference type="SAM" id="MobiDB-lite"/>
    </source>
</evidence>
<evidence type="ECO:0000259" key="2">
    <source>
        <dbReference type="Pfam" id="PF19259"/>
    </source>
</evidence>
<evidence type="ECO:0000313" key="3">
    <source>
        <dbReference type="EMBL" id="KAG2191289.1"/>
    </source>
</evidence>
<gene>
    <name evidence="3" type="ORF">INT47_011476</name>
</gene>
<dbReference type="AlphaFoldDB" id="A0A8H7UUG4"/>
<dbReference type="OrthoDB" id="8963439at2759"/>
<dbReference type="Proteomes" id="UP000603453">
    <property type="component" value="Unassembled WGS sequence"/>
</dbReference>
<evidence type="ECO:0000313" key="4">
    <source>
        <dbReference type="Proteomes" id="UP000603453"/>
    </source>
</evidence>
<sequence>MTNLTEEQVQALDSMIQRQNEILDINRSLEQHMQAMEQQHRQQIIDLGTEIHDYIANNVVLKSQHYQSSSLRLKPPTPFSGNPSYCDSFFVQLSLIFAADELRFNSDRTKILYAINCLSGSAFNFMQPYIKNMDEKDQPQEIFTSYAHFKKVIKTTFGDTNPVVNAEAEIRLLKQTGPAAIYATEFRRISMQLTWNNDALVSQYMLNLKENIKDELARRDPIQDLTILLNASIDINNRLFHRQKQKNTSSNRPSNHHSRTTNDVAPST</sequence>
<comment type="caution">
    <text evidence="3">The sequence shown here is derived from an EMBL/GenBank/DDBJ whole genome shotgun (WGS) entry which is preliminary data.</text>
</comment>
<feature type="domain" description="Ty3 transposon capsid-like protein" evidence="2">
    <location>
        <begin position="73"/>
        <end position="247"/>
    </location>
</feature>
<keyword evidence="4" id="KW-1185">Reference proteome</keyword>
<dbReference type="Pfam" id="PF19259">
    <property type="entry name" value="Ty3_capsid"/>
    <property type="match status" value="1"/>
</dbReference>
<dbReference type="PANTHER" id="PTHR15503">
    <property type="entry name" value="LDOC1 RELATED"/>
    <property type="match status" value="1"/>
</dbReference>
<proteinExistence type="predicted"/>
<name>A0A8H7UUG4_9FUNG</name>
<dbReference type="EMBL" id="JAEPRD010000442">
    <property type="protein sequence ID" value="KAG2191289.1"/>
    <property type="molecule type" value="Genomic_DNA"/>
</dbReference>
<feature type="region of interest" description="Disordered" evidence="1">
    <location>
        <begin position="244"/>
        <end position="268"/>
    </location>
</feature>
<dbReference type="InterPro" id="IPR032567">
    <property type="entry name" value="RTL1-rel"/>
</dbReference>
<organism evidence="3 4">
    <name type="scientific">Mucor saturninus</name>
    <dbReference type="NCBI Taxonomy" id="64648"/>
    <lineage>
        <taxon>Eukaryota</taxon>
        <taxon>Fungi</taxon>
        <taxon>Fungi incertae sedis</taxon>
        <taxon>Mucoromycota</taxon>
        <taxon>Mucoromycotina</taxon>
        <taxon>Mucoromycetes</taxon>
        <taxon>Mucorales</taxon>
        <taxon>Mucorineae</taxon>
        <taxon>Mucoraceae</taxon>
        <taxon>Mucor</taxon>
    </lineage>
</organism>